<dbReference type="Gramene" id="PNW79066">
    <property type="protein sequence ID" value="PNW79066"/>
    <property type="gene ID" value="CHLRE_09g399513v5"/>
</dbReference>
<feature type="region of interest" description="Disordered" evidence="1">
    <location>
        <begin position="159"/>
        <end position="201"/>
    </location>
</feature>
<sequence length="458" mass="45412">MSSLDYDSHAAAKPGAGARPPPLRIEENPIVESPGPSPGPGGGGPPPGPGALVPMPGGMMMPYMPISLQPQNALQRLPHPVKHALIAMAGPPQRQPLVYSGDAVNSLSALRQDMTSSYRALCAALGEPERADLIGGYLPAAAALGLPLPAPPVGGVGGGLQRLPPLPGASSGTLAPLALMGSPRDADGPGPSPEASEATGAAAAGAGLGPVGMGGMLLAGDAGGIESVGSGADAPARMLGAHRSLSAGPANPYSMQHVPSLAHMGGAARGGALASGFGLPPIGGGLQQQPQLWPLGRPSWPHLGAGGGGGALQGSGGSMAALNGPRVSIMSGFSRPQDPGSDFLGEESALVYPPAGRSFGGGPSAAARTALGAGFGGGGGGGLIDPMDDFRFRGGGARKAITVEQLDNLDNLVPGRSRLHHGGGGEQLDRYLQDYARDRAKPPSLQAIMSGSRFYMPF</sequence>
<protein>
    <submittedName>
        <fullName evidence="2">Uncharacterized protein</fullName>
    </submittedName>
</protein>
<dbReference type="AlphaFoldDB" id="A0A2K3DEV7"/>
<accession>A0A2K3DEV7</accession>
<dbReference type="GeneID" id="5720399"/>
<feature type="compositionally biased region" description="Pro residues" evidence="1">
    <location>
        <begin position="35"/>
        <end position="49"/>
    </location>
</feature>
<name>A0A2K3DEV7_CHLRE</name>
<evidence type="ECO:0000313" key="2">
    <source>
        <dbReference type="EMBL" id="PNW79066.1"/>
    </source>
</evidence>
<dbReference type="RefSeq" id="XP_042921353.1">
    <property type="nucleotide sequence ID" value="XM_043065937.1"/>
</dbReference>
<gene>
    <name evidence="2" type="ORF">CHLRE_09g399513v5</name>
</gene>
<dbReference type="InParanoid" id="A0A2K3DEV7"/>
<dbReference type="ExpressionAtlas" id="A0A2K3DEV7">
    <property type="expression patterns" value="differential"/>
</dbReference>
<keyword evidence="3" id="KW-1185">Reference proteome</keyword>
<organism evidence="2 3">
    <name type="scientific">Chlamydomonas reinhardtii</name>
    <name type="common">Chlamydomonas smithii</name>
    <dbReference type="NCBI Taxonomy" id="3055"/>
    <lineage>
        <taxon>Eukaryota</taxon>
        <taxon>Viridiplantae</taxon>
        <taxon>Chlorophyta</taxon>
        <taxon>core chlorophytes</taxon>
        <taxon>Chlorophyceae</taxon>
        <taxon>CS clade</taxon>
        <taxon>Chlamydomonadales</taxon>
        <taxon>Chlamydomonadaceae</taxon>
        <taxon>Chlamydomonas</taxon>
    </lineage>
</organism>
<feature type="region of interest" description="Disordered" evidence="1">
    <location>
        <begin position="1"/>
        <end position="54"/>
    </location>
</feature>
<dbReference type="EMBL" id="CM008970">
    <property type="protein sequence ID" value="PNW79066.1"/>
    <property type="molecule type" value="Genomic_DNA"/>
</dbReference>
<evidence type="ECO:0000256" key="1">
    <source>
        <dbReference type="SAM" id="MobiDB-lite"/>
    </source>
</evidence>
<reference evidence="2 3" key="1">
    <citation type="journal article" date="2007" name="Science">
        <title>The Chlamydomonas genome reveals the evolution of key animal and plant functions.</title>
        <authorList>
            <person name="Merchant S.S."/>
            <person name="Prochnik S.E."/>
            <person name="Vallon O."/>
            <person name="Harris E.H."/>
            <person name="Karpowicz S.J."/>
            <person name="Witman G.B."/>
            <person name="Terry A."/>
            <person name="Salamov A."/>
            <person name="Fritz-Laylin L.K."/>
            <person name="Marechal-Drouard L."/>
            <person name="Marshall W.F."/>
            <person name="Qu L.H."/>
            <person name="Nelson D.R."/>
            <person name="Sanderfoot A.A."/>
            <person name="Spalding M.H."/>
            <person name="Kapitonov V.V."/>
            <person name="Ren Q."/>
            <person name="Ferris P."/>
            <person name="Lindquist E."/>
            <person name="Shapiro H."/>
            <person name="Lucas S.M."/>
            <person name="Grimwood J."/>
            <person name="Schmutz J."/>
            <person name="Cardol P."/>
            <person name="Cerutti H."/>
            <person name="Chanfreau G."/>
            <person name="Chen C.L."/>
            <person name="Cognat V."/>
            <person name="Croft M.T."/>
            <person name="Dent R."/>
            <person name="Dutcher S."/>
            <person name="Fernandez E."/>
            <person name="Fukuzawa H."/>
            <person name="Gonzalez-Ballester D."/>
            <person name="Gonzalez-Halphen D."/>
            <person name="Hallmann A."/>
            <person name="Hanikenne M."/>
            <person name="Hippler M."/>
            <person name="Inwood W."/>
            <person name="Jabbari K."/>
            <person name="Kalanon M."/>
            <person name="Kuras R."/>
            <person name="Lefebvre P.A."/>
            <person name="Lemaire S.D."/>
            <person name="Lobanov A.V."/>
            <person name="Lohr M."/>
            <person name="Manuell A."/>
            <person name="Meier I."/>
            <person name="Mets L."/>
            <person name="Mittag M."/>
            <person name="Mittelmeier T."/>
            <person name="Moroney J.V."/>
            <person name="Moseley J."/>
            <person name="Napoli C."/>
            <person name="Nedelcu A.M."/>
            <person name="Niyogi K."/>
            <person name="Novoselov S.V."/>
            <person name="Paulsen I.T."/>
            <person name="Pazour G."/>
            <person name="Purton S."/>
            <person name="Ral J.P."/>
            <person name="Riano-Pachon D.M."/>
            <person name="Riekhof W."/>
            <person name="Rymarquis L."/>
            <person name="Schroda M."/>
            <person name="Stern D."/>
            <person name="Umen J."/>
            <person name="Willows R."/>
            <person name="Wilson N."/>
            <person name="Zimmer S.L."/>
            <person name="Allmer J."/>
            <person name="Balk J."/>
            <person name="Bisova K."/>
            <person name="Chen C.J."/>
            <person name="Elias M."/>
            <person name="Gendler K."/>
            <person name="Hauser C."/>
            <person name="Lamb M.R."/>
            <person name="Ledford H."/>
            <person name="Long J.C."/>
            <person name="Minagawa J."/>
            <person name="Page M.D."/>
            <person name="Pan J."/>
            <person name="Pootakham W."/>
            <person name="Roje S."/>
            <person name="Rose A."/>
            <person name="Stahlberg E."/>
            <person name="Terauchi A.M."/>
            <person name="Yang P."/>
            <person name="Ball S."/>
            <person name="Bowler C."/>
            <person name="Dieckmann C.L."/>
            <person name="Gladyshev V.N."/>
            <person name="Green P."/>
            <person name="Jorgensen R."/>
            <person name="Mayfield S."/>
            <person name="Mueller-Roeber B."/>
            <person name="Rajamani S."/>
            <person name="Sayre R.T."/>
            <person name="Brokstein P."/>
            <person name="Dubchak I."/>
            <person name="Goodstein D."/>
            <person name="Hornick L."/>
            <person name="Huang Y.W."/>
            <person name="Jhaveri J."/>
            <person name="Luo Y."/>
            <person name="Martinez D."/>
            <person name="Ngau W.C."/>
            <person name="Otillar B."/>
            <person name="Poliakov A."/>
            <person name="Porter A."/>
            <person name="Szajkowski L."/>
            <person name="Werner G."/>
            <person name="Zhou K."/>
            <person name="Grigoriev I.V."/>
            <person name="Rokhsar D.S."/>
            <person name="Grossman A.R."/>
        </authorList>
    </citation>
    <scope>NUCLEOTIDE SEQUENCE [LARGE SCALE GENOMIC DNA]</scope>
    <source>
        <strain evidence="3">CC-503</strain>
    </source>
</reference>
<evidence type="ECO:0000313" key="3">
    <source>
        <dbReference type="Proteomes" id="UP000006906"/>
    </source>
</evidence>
<dbReference type="OrthoDB" id="545435at2759"/>
<feature type="compositionally biased region" description="Basic and acidic residues" evidence="1">
    <location>
        <begin position="1"/>
        <end position="10"/>
    </location>
</feature>
<dbReference type="KEGG" id="cre:CHLRE_09g399513v5"/>
<dbReference type="Proteomes" id="UP000006906">
    <property type="component" value="Chromosome 9"/>
</dbReference>
<proteinExistence type="predicted"/>